<dbReference type="Pfam" id="PF02517">
    <property type="entry name" value="Rce1-like"/>
    <property type="match status" value="1"/>
</dbReference>
<gene>
    <name evidence="3" type="ORF">COLO4_01260</name>
</gene>
<keyword evidence="1" id="KW-1133">Transmembrane helix</keyword>
<feature type="transmembrane region" description="Helical" evidence="1">
    <location>
        <begin position="104"/>
        <end position="122"/>
    </location>
</feature>
<dbReference type="AlphaFoldDB" id="A0A1R3L2R4"/>
<reference evidence="4" key="1">
    <citation type="submission" date="2013-09" db="EMBL/GenBank/DDBJ databases">
        <title>Corchorus olitorius genome sequencing.</title>
        <authorList>
            <person name="Alam M."/>
            <person name="Haque M.S."/>
            <person name="Islam M.S."/>
            <person name="Emdad E.M."/>
            <person name="Islam M.M."/>
            <person name="Ahmed B."/>
            <person name="Halim A."/>
            <person name="Hossen Q.M.M."/>
            <person name="Hossain M.Z."/>
            <person name="Ahmed R."/>
            <person name="Khan M.M."/>
            <person name="Islam R."/>
            <person name="Rashid M.M."/>
            <person name="Khan S.A."/>
            <person name="Rahman M.S."/>
            <person name="Alam M."/>
            <person name="Yahiya A.S."/>
            <person name="Khan M.S."/>
            <person name="Azam M.S."/>
            <person name="Haque T."/>
            <person name="Lashkar M.Z.H."/>
            <person name="Akhand A.I."/>
            <person name="Morshed G."/>
            <person name="Roy S."/>
            <person name="Uddin K.S."/>
            <person name="Rabeya T."/>
            <person name="Hossain A.S."/>
            <person name="Chowdhury A."/>
            <person name="Snigdha A.R."/>
            <person name="Mortoza M.S."/>
            <person name="Matin S.A."/>
            <person name="Hoque S.M.E."/>
            <person name="Islam M.K."/>
            <person name="Roy D.K."/>
            <person name="Haider R."/>
            <person name="Moosa M.M."/>
            <person name="Elias S.M."/>
            <person name="Hasan A.M."/>
            <person name="Jahan S."/>
            <person name="Shafiuddin M."/>
            <person name="Mahmood N."/>
            <person name="Shommy N.S."/>
        </authorList>
    </citation>
    <scope>NUCLEOTIDE SEQUENCE [LARGE SCALE GENOMIC DNA]</scope>
    <source>
        <strain evidence="4">cv. O-4</strain>
    </source>
</reference>
<organism evidence="3 4">
    <name type="scientific">Corchorus olitorius</name>
    <dbReference type="NCBI Taxonomy" id="93759"/>
    <lineage>
        <taxon>Eukaryota</taxon>
        <taxon>Viridiplantae</taxon>
        <taxon>Streptophyta</taxon>
        <taxon>Embryophyta</taxon>
        <taxon>Tracheophyta</taxon>
        <taxon>Spermatophyta</taxon>
        <taxon>Magnoliopsida</taxon>
        <taxon>eudicotyledons</taxon>
        <taxon>Gunneridae</taxon>
        <taxon>Pentapetalae</taxon>
        <taxon>rosids</taxon>
        <taxon>malvids</taxon>
        <taxon>Malvales</taxon>
        <taxon>Malvaceae</taxon>
        <taxon>Grewioideae</taxon>
        <taxon>Apeibeae</taxon>
        <taxon>Corchorus</taxon>
    </lineage>
</organism>
<keyword evidence="3" id="KW-0378">Hydrolase</keyword>
<sequence length="234" mass="26636">MNNNPGFFSFLKGYPIPAGQSTLISKIRLTILMLIAMLVVNTLVAGLQMMMLRWGITEPIRSSGVIPEYMKGMPRYRIVLEIVLLAPVLEETAFRGILQNNERWFRIALVSLAYLIICRIFGLNFYELSWATIGILCAASLLLFMRKKYTAKIIDAKTRTPFRLILIWLSAVAFGFWHYYNFDFSQAGIITIAVSLMPFAINGLLLSYVAVKNGLSWSILLHVANNAWPMLLWF</sequence>
<feature type="transmembrane region" description="Helical" evidence="1">
    <location>
        <begin position="128"/>
        <end position="144"/>
    </location>
</feature>
<dbReference type="InterPro" id="IPR003675">
    <property type="entry name" value="Rce1/LyrA-like_dom"/>
</dbReference>
<dbReference type="GO" id="GO:0004175">
    <property type="term" value="F:endopeptidase activity"/>
    <property type="evidence" value="ECO:0007669"/>
    <property type="project" value="UniProtKB-ARBA"/>
</dbReference>
<accession>A0A1R3L2R4</accession>
<dbReference type="Proteomes" id="UP000187203">
    <property type="component" value="Unassembled WGS sequence"/>
</dbReference>
<keyword evidence="4" id="KW-1185">Reference proteome</keyword>
<evidence type="ECO:0000256" key="1">
    <source>
        <dbReference type="SAM" id="Phobius"/>
    </source>
</evidence>
<evidence type="ECO:0000313" key="3">
    <source>
        <dbReference type="EMBL" id="OMP13632.1"/>
    </source>
</evidence>
<comment type="caution">
    <text evidence="3">The sequence shown here is derived from an EMBL/GenBank/DDBJ whole genome shotgun (WGS) entry which is preliminary data.</text>
</comment>
<feature type="transmembrane region" description="Helical" evidence="1">
    <location>
        <begin position="164"/>
        <end position="180"/>
    </location>
</feature>
<feature type="transmembrane region" description="Helical" evidence="1">
    <location>
        <begin position="31"/>
        <end position="56"/>
    </location>
</feature>
<name>A0A1R3L2R4_9ROSI</name>
<dbReference type="GO" id="GO:0080120">
    <property type="term" value="P:CAAX-box protein maturation"/>
    <property type="evidence" value="ECO:0007669"/>
    <property type="project" value="UniProtKB-ARBA"/>
</dbReference>
<keyword evidence="1" id="KW-0472">Membrane</keyword>
<dbReference type="GO" id="GO:0006508">
    <property type="term" value="P:proteolysis"/>
    <property type="evidence" value="ECO:0007669"/>
    <property type="project" value="UniProtKB-KW"/>
</dbReference>
<evidence type="ECO:0000313" key="4">
    <source>
        <dbReference type="Proteomes" id="UP000187203"/>
    </source>
</evidence>
<keyword evidence="1" id="KW-0812">Transmembrane</keyword>
<feature type="domain" description="CAAX prenyl protease 2/Lysostaphin resistance protein A-like" evidence="2">
    <location>
        <begin position="164"/>
        <end position="227"/>
    </location>
</feature>
<keyword evidence="3" id="KW-0645">Protease</keyword>
<dbReference type="EMBL" id="AWUE01003694">
    <property type="protein sequence ID" value="OMP13632.1"/>
    <property type="molecule type" value="Genomic_DNA"/>
</dbReference>
<protein>
    <submittedName>
        <fullName evidence="3">CAAX amino terminal protease</fullName>
    </submittedName>
</protein>
<proteinExistence type="predicted"/>
<feature type="transmembrane region" description="Helical" evidence="1">
    <location>
        <begin position="186"/>
        <end position="211"/>
    </location>
</feature>
<evidence type="ECO:0000259" key="2">
    <source>
        <dbReference type="Pfam" id="PF02517"/>
    </source>
</evidence>